<dbReference type="SMART" id="SM00267">
    <property type="entry name" value="GGDEF"/>
    <property type="match status" value="1"/>
</dbReference>
<sequence length="539" mass="60930">MTNDLLQNINQLSPGSTFLRLILKACPDARCIFNCNELTKPVISNTSLIITTDKSEILKTILTPGMVPDQVPILVLGTAQVPPKSLVLTGKNRLIDFLPLPVGSELLRYKISFLTHIQKISAEYFENLQTHQKVLDTLSKRDGLTGLFNRRHLTEILKNEFQHAITREKDLSLLILNIDYFNEINKSSGLEFGDAVLNEMSARLTLNTRPIDSCYRFSGEDFVILMPEADLELAQETAEKIRIACSEKPFIHYGIHKSITVSIGIASLKTHALENHDELISMAETALYMAKAGGRNRIHVFAPLGINEEYNSQQSLATLKETINRILEKTRHSTISSLQLLAREIAGTEYKDHIDQVSHYTALLGRQLGLPPHLVATFQNAITLYNSIRFFLHNDLFSKQSKLSGNEREIMNDLPYKLAEITDIFDFFANERTVLLSHGERYDGNGAPYGLKGSEIPLGARLFNVVDALAAMNSERPFRPRLKAEAIVDELINQAGKQFDPHLVLHTIEMIKKNNLLELPAKYLEEKRRQLITYFPEIR</sequence>
<organism evidence="4 5">
    <name type="scientific">Desulfomarina profundi</name>
    <dbReference type="NCBI Taxonomy" id="2772557"/>
    <lineage>
        <taxon>Bacteria</taxon>
        <taxon>Pseudomonadati</taxon>
        <taxon>Thermodesulfobacteriota</taxon>
        <taxon>Desulfobulbia</taxon>
        <taxon>Desulfobulbales</taxon>
        <taxon>Desulfobulbaceae</taxon>
        <taxon>Desulfomarina</taxon>
    </lineage>
</organism>
<evidence type="ECO:0000313" key="4">
    <source>
        <dbReference type="EMBL" id="BCL59341.1"/>
    </source>
</evidence>
<dbReference type="PANTHER" id="PTHR45138:SF9">
    <property type="entry name" value="DIGUANYLATE CYCLASE DGCM-RELATED"/>
    <property type="match status" value="1"/>
</dbReference>
<gene>
    <name evidence="4" type="ORF">DGMP_00340</name>
</gene>
<dbReference type="Pfam" id="PF13487">
    <property type="entry name" value="HD_5"/>
    <property type="match status" value="1"/>
</dbReference>
<dbReference type="KEGG" id="dbk:DGMP_00340"/>
<reference evidence="4" key="1">
    <citation type="submission" date="2020-09" db="EMBL/GenBank/DDBJ databases">
        <title>Desulfogranum mesoprofundum gen. nov., sp. nov., a novel mesophilic, sulfate-reducing chemolithoautotroph isolated from a deep-sea hydrothermal vent chimney in the Suiyo Seamount.</title>
        <authorList>
            <person name="Hashimoto Y."/>
            <person name="Nakagawa S."/>
        </authorList>
    </citation>
    <scope>NUCLEOTIDE SEQUENCE</scope>
    <source>
        <strain evidence="4">KT2</strain>
    </source>
</reference>
<dbReference type="NCBIfam" id="TIGR00254">
    <property type="entry name" value="GGDEF"/>
    <property type="match status" value="1"/>
</dbReference>
<dbReference type="PANTHER" id="PTHR45138">
    <property type="entry name" value="REGULATORY COMPONENTS OF SENSORY TRANSDUCTION SYSTEM"/>
    <property type="match status" value="1"/>
</dbReference>
<dbReference type="PROSITE" id="PS51832">
    <property type="entry name" value="HD_GYP"/>
    <property type="match status" value="1"/>
</dbReference>
<feature type="domain" description="GGDEF" evidence="2">
    <location>
        <begin position="169"/>
        <end position="303"/>
    </location>
</feature>
<dbReference type="InterPro" id="IPR000160">
    <property type="entry name" value="GGDEF_dom"/>
</dbReference>
<dbReference type="CDD" id="cd01949">
    <property type="entry name" value="GGDEF"/>
    <property type="match status" value="1"/>
</dbReference>
<dbReference type="EC" id="2.7.7.65" evidence="1"/>
<dbReference type="PROSITE" id="PS50887">
    <property type="entry name" value="GGDEF"/>
    <property type="match status" value="1"/>
</dbReference>
<keyword evidence="5" id="KW-1185">Reference proteome</keyword>
<dbReference type="EMBL" id="AP024086">
    <property type="protein sequence ID" value="BCL59341.1"/>
    <property type="molecule type" value="Genomic_DNA"/>
</dbReference>
<name>A0A8D5FER2_9BACT</name>
<dbReference type="GO" id="GO:0043709">
    <property type="term" value="P:cell adhesion involved in single-species biofilm formation"/>
    <property type="evidence" value="ECO:0007669"/>
    <property type="project" value="TreeGrafter"/>
</dbReference>
<dbReference type="RefSeq" id="WP_228855576.1">
    <property type="nucleotide sequence ID" value="NZ_AP024086.1"/>
</dbReference>
<dbReference type="AlphaFoldDB" id="A0A8D5FER2"/>
<dbReference type="GO" id="GO:0005886">
    <property type="term" value="C:plasma membrane"/>
    <property type="evidence" value="ECO:0007669"/>
    <property type="project" value="TreeGrafter"/>
</dbReference>
<feature type="domain" description="HD-GYP" evidence="3">
    <location>
        <begin position="327"/>
        <end position="523"/>
    </location>
</feature>
<evidence type="ECO:0000259" key="2">
    <source>
        <dbReference type="PROSITE" id="PS50887"/>
    </source>
</evidence>
<dbReference type="Proteomes" id="UP000826725">
    <property type="component" value="Chromosome"/>
</dbReference>
<dbReference type="GO" id="GO:1902201">
    <property type="term" value="P:negative regulation of bacterial-type flagellum-dependent cell motility"/>
    <property type="evidence" value="ECO:0007669"/>
    <property type="project" value="TreeGrafter"/>
</dbReference>
<proteinExistence type="predicted"/>
<dbReference type="GO" id="GO:0052621">
    <property type="term" value="F:diguanylate cyclase activity"/>
    <property type="evidence" value="ECO:0007669"/>
    <property type="project" value="UniProtKB-EC"/>
</dbReference>
<evidence type="ECO:0000256" key="1">
    <source>
        <dbReference type="ARBA" id="ARBA00012528"/>
    </source>
</evidence>
<evidence type="ECO:0000313" key="5">
    <source>
        <dbReference type="Proteomes" id="UP000826725"/>
    </source>
</evidence>
<dbReference type="InterPro" id="IPR050469">
    <property type="entry name" value="Diguanylate_Cyclase"/>
</dbReference>
<dbReference type="InterPro" id="IPR037522">
    <property type="entry name" value="HD_GYP_dom"/>
</dbReference>
<accession>A0A8D5FER2</accession>
<protein>
    <recommendedName>
        <fullName evidence="1">diguanylate cyclase</fullName>
        <ecNumber evidence="1">2.7.7.65</ecNumber>
    </recommendedName>
</protein>
<dbReference type="Pfam" id="PF00990">
    <property type="entry name" value="GGDEF"/>
    <property type="match status" value="1"/>
</dbReference>
<evidence type="ECO:0000259" key="3">
    <source>
        <dbReference type="PROSITE" id="PS51832"/>
    </source>
</evidence>